<dbReference type="EMBL" id="JTJS01000118">
    <property type="protein sequence ID" value="OBX05799.1"/>
    <property type="molecule type" value="Genomic_DNA"/>
</dbReference>
<evidence type="ECO:0000313" key="1">
    <source>
        <dbReference type="EMBL" id="OBX05799.1"/>
    </source>
</evidence>
<proteinExistence type="predicted"/>
<protein>
    <submittedName>
        <fullName evidence="1">Uncharacterized protein</fullName>
    </submittedName>
</protein>
<evidence type="ECO:0000313" key="2">
    <source>
        <dbReference type="Proteomes" id="UP000243168"/>
    </source>
</evidence>
<accession>A0A1A7PUS3</accession>
<dbReference type="AlphaFoldDB" id="A0A1A7PUS3"/>
<name>A0A1A7PUS3_9PAST</name>
<dbReference type="Proteomes" id="UP000243168">
    <property type="component" value="Unassembled WGS sequence"/>
</dbReference>
<organism evidence="1 2">
    <name type="scientific">Gallibacterium genomosp. 3</name>
    <dbReference type="NCBI Taxonomy" id="505345"/>
    <lineage>
        <taxon>Bacteria</taxon>
        <taxon>Pseudomonadati</taxon>
        <taxon>Pseudomonadota</taxon>
        <taxon>Gammaproteobacteria</taxon>
        <taxon>Pasteurellales</taxon>
        <taxon>Pasteurellaceae</taxon>
        <taxon>Gallibacterium</taxon>
    </lineage>
</organism>
<reference evidence="1 2" key="1">
    <citation type="submission" date="2014-11" db="EMBL/GenBank/DDBJ databases">
        <title>Pan-genome of Gallibacterium spp.</title>
        <authorList>
            <person name="Kudirkiene E."/>
            <person name="Bojesen A.M."/>
        </authorList>
    </citation>
    <scope>NUCLEOTIDE SEQUENCE [LARGE SCALE GENOMIC DNA]</scope>
    <source>
        <strain evidence="1 2">F298</strain>
    </source>
</reference>
<gene>
    <name evidence="1" type="ORF">QV07_09350</name>
</gene>
<comment type="caution">
    <text evidence="1">The sequence shown here is derived from an EMBL/GenBank/DDBJ whole genome shotgun (WGS) entry which is preliminary data.</text>
</comment>
<dbReference type="PATRIC" id="fig|505345.8.peg.1901"/>
<dbReference type="RefSeq" id="WP_065235191.1">
    <property type="nucleotide sequence ID" value="NZ_JTJS01000118.1"/>
</dbReference>
<sequence length="420" mass="49376">MEKLLRSTNRNINLDEIDFISIQDSDGWVGYINFIGENNLLGIDLTIDLFYKFFKQDIKSFFSLNTLAYDKEDDFFSLEEYSSLYSEAKEKKLIYDNWDELIKISYENPLHSDLCRLDFNWSNIVSISKLIMAIDSFSDINLLIGNFLIINPKLNIMLSPRGIGFDVFCLNRDTKTSFDFIKFFSKFNNFKCYLSMKYLLNLNKDNIKQFFSLYEKIGDYSDVVMHHTYSLELKNIVKLKNINFSGFSSSNRWIGYFEVKQKEDNNLIKEAISLFNNFFKYDINDFFLLSSLASCDNGAISEEFIDYIDIYKKIKEENIFKRYLDKKNNENIKAKALNLCFDYDTFMPLCELVMVLSFNNIFGQICFLINPKLQIALYPHDDIGFGVIALNDDPTLGIKFLKFCENDSRFRVYIKSEELN</sequence>